<dbReference type="InterPro" id="IPR003356">
    <property type="entry name" value="DNA_methylase_A-5"/>
</dbReference>
<dbReference type="Gene3D" id="3.40.50.150">
    <property type="entry name" value="Vaccinia Virus protein VP39"/>
    <property type="match status" value="1"/>
</dbReference>
<evidence type="ECO:0000259" key="2">
    <source>
        <dbReference type="Pfam" id="PF02384"/>
    </source>
</evidence>
<reference evidence="3 4" key="1">
    <citation type="submission" date="2018-07" db="EMBL/GenBank/DDBJ databases">
        <title>Genome sequences of Haloplanus sp. CBA1112.</title>
        <authorList>
            <person name="Kim Y.B."/>
            <person name="Roh S.W."/>
        </authorList>
    </citation>
    <scope>NUCLEOTIDE SEQUENCE [LARGE SCALE GENOMIC DNA]</scope>
    <source>
        <strain evidence="3 4">CBA1112</strain>
        <plasmid evidence="4">pcba1112-02</plasmid>
    </source>
</reference>
<organism evidence="3 4">
    <name type="scientific">Haloplanus rubicundus</name>
    <dbReference type="NCBI Taxonomy" id="1547898"/>
    <lineage>
        <taxon>Archaea</taxon>
        <taxon>Methanobacteriati</taxon>
        <taxon>Methanobacteriota</taxon>
        <taxon>Stenosarchaea group</taxon>
        <taxon>Halobacteria</taxon>
        <taxon>Halobacteriales</taxon>
        <taxon>Haloferacaceae</taxon>
        <taxon>Haloplanus</taxon>
    </lineage>
</organism>
<name>A0A345EIJ1_9EURY</name>
<dbReference type="EMBL" id="CP031149">
    <property type="protein sequence ID" value="AXG12013.1"/>
    <property type="molecule type" value="Genomic_DNA"/>
</dbReference>
<feature type="compositionally biased region" description="Acidic residues" evidence="1">
    <location>
        <begin position="261"/>
        <end position="277"/>
    </location>
</feature>
<evidence type="ECO:0000256" key="1">
    <source>
        <dbReference type="SAM" id="MobiDB-lite"/>
    </source>
</evidence>
<dbReference type="SUPFAM" id="SSF53335">
    <property type="entry name" value="S-adenosyl-L-methionine-dependent methyltransferases"/>
    <property type="match status" value="1"/>
</dbReference>
<proteinExistence type="predicted"/>
<dbReference type="RefSeq" id="WP_114606917.1">
    <property type="nucleotide sequence ID" value="NZ_CP031149.1"/>
</dbReference>
<sequence length="304" mass="33462">MTTLLEPEHREHVTDPLDHISQQTGASPYQVFSDWISMAVASFSGDEDVYQKPLDRYRNDGRDEETVRALATLHANALGGLVFAVEETREDVLGGVYEHYGLTSEHFAQYFTPGAVSRAMAQMNLPDSKSIREATPEEPLVLGDVSGCGSGRLIVDSAHRLRDLAPETPAVYLGYDKDPLCAKMAVLNFVLNDMTGYVLLGDALKLDARRVWFISTAQLVRGDYPVRELDSGERDRVLARFFHVPVADDLDNETNAGAAQEEPDIEPEPEVDAEPTPEEPTPAPNLDVALDPNETSQAGFDEFA</sequence>
<geneLocation type="plasmid" evidence="4">
    <name>pcba1112-02</name>
</geneLocation>
<dbReference type="InterPro" id="IPR029063">
    <property type="entry name" value="SAM-dependent_MTases_sf"/>
</dbReference>
<dbReference type="GeneID" id="37289138"/>
<dbReference type="GO" id="GO:0008170">
    <property type="term" value="F:N-methyltransferase activity"/>
    <property type="evidence" value="ECO:0007669"/>
    <property type="project" value="InterPro"/>
</dbReference>
<dbReference type="KEGG" id="haq:DU484_19130"/>
<evidence type="ECO:0000313" key="3">
    <source>
        <dbReference type="EMBL" id="AXG12013.1"/>
    </source>
</evidence>
<dbReference type="Pfam" id="PF02384">
    <property type="entry name" value="N6_Mtase"/>
    <property type="match status" value="1"/>
</dbReference>
<accession>A0A345EIJ1</accession>
<dbReference type="AlphaFoldDB" id="A0A345EIJ1"/>
<dbReference type="GO" id="GO:0003677">
    <property type="term" value="F:DNA binding"/>
    <property type="evidence" value="ECO:0007669"/>
    <property type="project" value="InterPro"/>
</dbReference>
<feature type="region of interest" description="Disordered" evidence="1">
    <location>
        <begin position="251"/>
        <end position="304"/>
    </location>
</feature>
<feature type="domain" description="DNA methylase adenine-specific" evidence="2">
    <location>
        <begin position="90"/>
        <end position="205"/>
    </location>
</feature>
<evidence type="ECO:0000313" key="4">
    <source>
        <dbReference type="Proteomes" id="UP000252985"/>
    </source>
</evidence>
<dbReference type="Proteomes" id="UP000252985">
    <property type="component" value="Plasmid pCBA1112-02"/>
</dbReference>
<keyword evidence="3" id="KW-0614">Plasmid</keyword>
<protein>
    <recommendedName>
        <fullName evidence="2">DNA methylase adenine-specific domain-containing protein</fullName>
    </recommendedName>
</protein>
<gene>
    <name evidence="3" type="ORF">DU484_19130</name>
</gene>